<name>A0A2P6PRC0_ROSCH</name>
<keyword evidence="1" id="KW-1133">Transmembrane helix</keyword>
<protein>
    <submittedName>
        <fullName evidence="3">Uncharacterized protein</fullName>
    </submittedName>
</protein>
<evidence type="ECO:0000313" key="4">
    <source>
        <dbReference type="Proteomes" id="UP000238479"/>
    </source>
</evidence>
<keyword evidence="4" id="KW-1185">Reference proteome</keyword>
<feature type="signal peptide" evidence="2">
    <location>
        <begin position="1"/>
        <end position="22"/>
    </location>
</feature>
<reference evidence="3 4" key="1">
    <citation type="journal article" date="2018" name="Nat. Genet.">
        <title>The Rosa genome provides new insights in the design of modern roses.</title>
        <authorList>
            <person name="Bendahmane M."/>
        </authorList>
    </citation>
    <scope>NUCLEOTIDE SEQUENCE [LARGE SCALE GENOMIC DNA]</scope>
    <source>
        <strain evidence="4">cv. Old Blush</strain>
    </source>
</reference>
<dbReference type="EMBL" id="PDCK01000044">
    <property type="protein sequence ID" value="PRQ24472.1"/>
    <property type="molecule type" value="Genomic_DNA"/>
</dbReference>
<keyword evidence="1" id="KW-0472">Membrane</keyword>
<feature type="transmembrane region" description="Helical" evidence="1">
    <location>
        <begin position="91"/>
        <end position="117"/>
    </location>
</feature>
<evidence type="ECO:0000256" key="2">
    <source>
        <dbReference type="SAM" id="SignalP"/>
    </source>
</evidence>
<dbReference type="AlphaFoldDB" id="A0A2P6PRC0"/>
<keyword evidence="1" id="KW-0812">Transmembrane</keyword>
<comment type="caution">
    <text evidence="3">The sequence shown here is derived from an EMBL/GenBank/DDBJ whole genome shotgun (WGS) entry which is preliminary data.</text>
</comment>
<proteinExistence type="predicted"/>
<keyword evidence="2" id="KW-0732">Signal</keyword>
<dbReference type="Gramene" id="PRQ24472">
    <property type="protein sequence ID" value="PRQ24472"/>
    <property type="gene ID" value="RchiOBHm_Chr6g0272761"/>
</dbReference>
<organism evidence="3 4">
    <name type="scientific">Rosa chinensis</name>
    <name type="common">China rose</name>
    <dbReference type="NCBI Taxonomy" id="74649"/>
    <lineage>
        <taxon>Eukaryota</taxon>
        <taxon>Viridiplantae</taxon>
        <taxon>Streptophyta</taxon>
        <taxon>Embryophyta</taxon>
        <taxon>Tracheophyta</taxon>
        <taxon>Spermatophyta</taxon>
        <taxon>Magnoliopsida</taxon>
        <taxon>eudicotyledons</taxon>
        <taxon>Gunneridae</taxon>
        <taxon>Pentapetalae</taxon>
        <taxon>rosids</taxon>
        <taxon>fabids</taxon>
        <taxon>Rosales</taxon>
        <taxon>Rosaceae</taxon>
        <taxon>Rosoideae</taxon>
        <taxon>Rosoideae incertae sedis</taxon>
        <taxon>Rosa</taxon>
    </lineage>
</organism>
<accession>A0A2P6PRC0</accession>
<dbReference type="Proteomes" id="UP000238479">
    <property type="component" value="Chromosome 6"/>
</dbReference>
<gene>
    <name evidence="3" type="ORF">RchiOBHm_Chr6g0272761</name>
</gene>
<feature type="chain" id="PRO_5015181394" evidence="2">
    <location>
        <begin position="23"/>
        <end position="144"/>
    </location>
</feature>
<sequence length="144" mass="16672">MQMHSFLLFLLLYFFFFSPFLSSSLLSRAPYLSIVFNYTTHSHPYILIHTRPRPDCYILSLTSDPKPASLSPSPIFSLLLSNTEITPPPTLLLHLFLLIFSSLLTKIFLINSFLLIFSSHLTKIYLTKIFFPPHQDPPYQNLPH</sequence>
<evidence type="ECO:0000256" key="1">
    <source>
        <dbReference type="SAM" id="Phobius"/>
    </source>
</evidence>
<evidence type="ECO:0000313" key="3">
    <source>
        <dbReference type="EMBL" id="PRQ24472.1"/>
    </source>
</evidence>